<dbReference type="SUPFAM" id="SSF55326">
    <property type="entry name" value="PurM N-terminal domain-like"/>
    <property type="match status" value="1"/>
</dbReference>
<feature type="binding site" evidence="2">
    <location>
        <position position="208"/>
    </location>
    <ligand>
        <name>ATP</name>
        <dbReference type="ChEBI" id="CHEBI:30616"/>
    </ligand>
</feature>
<feature type="binding site" evidence="2">
    <location>
        <position position="40"/>
    </location>
    <ligand>
        <name>Mg(2+)</name>
        <dbReference type="ChEBI" id="CHEBI:18420"/>
        <label>4</label>
    </ligand>
</feature>
<comment type="pathway">
    <text evidence="2">Cofactor biosynthesis; thiamine diphosphate biosynthesis; thiamine diphosphate from thiamine phosphate: step 1/1.</text>
</comment>
<dbReference type="Gene3D" id="3.90.650.10">
    <property type="entry name" value="PurM-like C-terminal domain"/>
    <property type="match status" value="1"/>
</dbReference>
<dbReference type="GO" id="GO:0009030">
    <property type="term" value="F:thiamine-phosphate kinase activity"/>
    <property type="evidence" value="ECO:0007669"/>
    <property type="project" value="UniProtKB-UniRule"/>
</dbReference>
<feature type="binding site" evidence="2">
    <location>
        <position position="253"/>
    </location>
    <ligand>
        <name>substrate</name>
    </ligand>
</feature>
<dbReference type="CDD" id="cd02194">
    <property type="entry name" value="ThiL"/>
    <property type="match status" value="1"/>
</dbReference>
<sequence>MSEFDLIRRHFTRATPGALLGVGDDCALLQATPGRVLAVSTDMLVSGTHFFPDADPYGLGHKTLAVNLSDLAAMGAVPRWATLAISLPAADDMWLEQFSAGFFALAARYGVDLVGGDTTRGPLNLCVTIFGEVDAQQALRRSGAQVGDEIWVSGTLGDAALALAHMQGRVRLEDDEFASCAVALHQPQPRVALGLALRGLAGSAIDISDGFLADLGHILDASGVGAEIDFLALPVSDVVRRRFVASYLLSGGDDYELCFTAPVSRHAEVLAIGQEIDLPLSCVGRIVAGHGCFVRDGDGKLIDTEGAGYDHFR</sequence>
<feature type="binding site" evidence="2">
    <location>
        <position position="42"/>
    </location>
    <ligand>
        <name>Mg(2+)</name>
        <dbReference type="ChEBI" id="CHEBI:18420"/>
        <label>1</label>
    </ligand>
</feature>
<feature type="binding site" evidence="2">
    <location>
        <position position="70"/>
    </location>
    <ligand>
        <name>Mg(2+)</name>
        <dbReference type="ChEBI" id="CHEBI:18420"/>
        <label>2</label>
    </ligand>
</feature>
<dbReference type="Gene3D" id="3.30.1330.10">
    <property type="entry name" value="PurM-like, N-terminal domain"/>
    <property type="match status" value="1"/>
</dbReference>
<dbReference type="GO" id="GO:0009229">
    <property type="term" value="P:thiamine diphosphate biosynthetic process"/>
    <property type="evidence" value="ECO:0007669"/>
    <property type="project" value="UniProtKB-UniRule"/>
</dbReference>
<keyword evidence="2 5" id="KW-0808">Transferase</keyword>
<feature type="binding site" evidence="2">
    <location>
        <position position="42"/>
    </location>
    <ligand>
        <name>Mg(2+)</name>
        <dbReference type="ChEBI" id="CHEBI:18420"/>
        <label>2</label>
    </ligand>
</feature>
<feature type="binding site" evidence="2">
    <location>
        <position position="309"/>
    </location>
    <ligand>
        <name>substrate</name>
    </ligand>
</feature>
<comment type="similarity">
    <text evidence="2">Belongs to the thiamine-monophosphate kinase family.</text>
</comment>
<dbReference type="Pfam" id="PF02769">
    <property type="entry name" value="AIRS_C"/>
    <property type="match status" value="1"/>
</dbReference>
<dbReference type="NCBIfam" id="TIGR01379">
    <property type="entry name" value="thiL"/>
    <property type="match status" value="1"/>
</dbReference>
<feature type="domain" description="PurM-like N-terminal" evidence="3">
    <location>
        <begin position="23"/>
        <end position="133"/>
    </location>
</feature>
<dbReference type="InterPro" id="IPR010918">
    <property type="entry name" value="PurM-like_C_dom"/>
</dbReference>
<proteinExistence type="inferred from homology"/>
<dbReference type="InterPro" id="IPR016188">
    <property type="entry name" value="PurM-like_N"/>
</dbReference>
<gene>
    <name evidence="2" type="primary">thiL</name>
    <name evidence="5" type="ordered locus">Galf_2341</name>
</gene>
<feature type="binding site" evidence="2">
    <location>
        <position position="25"/>
    </location>
    <ligand>
        <name>Mg(2+)</name>
        <dbReference type="ChEBI" id="CHEBI:18420"/>
        <label>3</label>
    </ligand>
</feature>
<dbReference type="EMBL" id="CP002159">
    <property type="protein sequence ID" value="ADL56343.1"/>
    <property type="molecule type" value="Genomic_DNA"/>
</dbReference>
<dbReference type="UniPathway" id="UPA00060">
    <property type="reaction ID" value="UER00142"/>
</dbReference>
<evidence type="ECO:0000256" key="1">
    <source>
        <dbReference type="ARBA" id="ARBA00022977"/>
    </source>
</evidence>
<keyword evidence="2" id="KW-0479">Metal-binding</keyword>
<evidence type="ECO:0000259" key="4">
    <source>
        <dbReference type="Pfam" id="PF02769"/>
    </source>
</evidence>
<dbReference type="HAMAP" id="MF_02128">
    <property type="entry name" value="TMP_kinase"/>
    <property type="match status" value="1"/>
</dbReference>
<feature type="binding site" evidence="2">
    <location>
        <position position="41"/>
    </location>
    <ligand>
        <name>Mg(2+)</name>
        <dbReference type="ChEBI" id="CHEBI:18420"/>
        <label>1</label>
    </ligand>
</feature>
<name>D9SJF5_GALCS</name>
<keyword evidence="2" id="KW-0067">ATP-binding</keyword>
<evidence type="ECO:0000313" key="6">
    <source>
        <dbReference type="Proteomes" id="UP000001235"/>
    </source>
</evidence>
<feature type="binding site" evidence="2">
    <location>
        <position position="141"/>
    </location>
    <ligand>
        <name>ATP</name>
        <dbReference type="ChEBI" id="CHEBI:30616"/>
    </ligand>
</feature>
<dbReference type="RefSeq" id="WP_013294266.1">
    <property type="nucleotide sequence ID" value="NC_014394.1"/>
</dbReference>
<dbReference type="GO" id="GO:0009228">
    <property type="term" value="P:thiamine biosynthetic process"/>
    <property type="evidence" value="ECO:0007669"/>
    <property type="project" value="UniProtKB-KW"/>
</dbReference>
<dbReference type="STRING" id="395494.Galf_2341"/>
<feature type="domain" description="PurM-like C-terminal" evidence="4">
    <location>
        <begin position="145"/>
        <end position="295"/>
    </location>
</feature>
<organism evidence="5 6">
    <name type="scientific">Gallionella capsiferriformans (strain ES-2)</name>
    <name type="common">Gallionella ferruginea capsiferriformans (strain ES-2)</name>
    <dbReference type="NCBI Taxonomy" id="395494"/>
    <lineage>
        <taxon>Bacteria</taxon>
        <taxon>Pseudomonadati</taxon>
        <taxon>Pseudomonadota</taxon>
        <taxon>Betaproteobacteria</taxon>
        <taxon>Nitrosomonadales</taxon>
        <taxon>Gallionellaceae</taxon>
        <taxon>Gallionella</taxon>
    </lineage>
</organism>
<dbReference type="Pfam" id="PF00586">
    <property type="entry name" value="AIRS"/>
    <property type="match status" value="1"/>
</dbReference>
<dbReference type="GO" id="GO:0005524">
    <property type="term" value="F:ATP binding"/>
    <property type="evidence" value="ECO:0007669"/>
    <property type="project" value="UniProtKB-UniRule"/>
</dbReference>
<dbReference type="OrthoDB" id="9802811at2"/>
<evidence type="ECO:0000256" key="2">
    <source>
        <dbReference type="HAMAP-Rule" id="MF_02128"/>
    </source>
</evidence>
<feature type="binding site" evidence="2">
    <location>
        <begin position="116"/>
        <end position="117"/>
    </location>
    <ligand>
        <name>ATP</name>
        <dbReference type="ChEBI" id="CHEBI:30616"/>
    </ligand>
</feature>
<dbReference type="KEGG" id="gca:Galf_2341"/>
<reference evidence="5 6" key="1">
    <citation type="submission" date="2010-08" db="EMBL/GenBank/DDBJ databases">
        <title>Complete sequence of Gallionella capsiferriformans ES-2.</title>
        <authorList>
            <consortium name="US DOE Joint Genome Institute"/>
            <person name="Lucas S."/>
            <person name="Copeland A."/>
            <person name="Lapidus A."/>
            <person name="Cheng J.-F."/>
            <person name="Bruce D."/>
            <person name="Goodwin L."/>
            <person name="Pitluck S."/>
            <person name="Chertkov O."/>
            <person name="Davenport K.W."/>
            <person name="Detter J.C."/>
            <person name="Han C."/>
            <person name="Tapia R."/>
            <person name="Land M."/>
            <person name="Hauser L."/>
            <person name="Chang Y.-J."/>
            <person name="Jeffries C."/>
            <person name="Kyrpides N."/>
            <person name="Ivanova N."/>
            <person name="Mikhailova N."/>
            <person name="Shelobolina E.S."/>
            <person name="Picardal F."/>
            <person name="Roden E."/>
            <person name="Emerson D."/>
            <person name="Woyke T."/>
        </authorList>
    </citation>
    <scope>NUCLEOTIDE SEQUENCE [LARGE SCALE GENOMIC DNA]</scope>
    <source>
        <strain evidence="5 6">ES-2</strain>
    </source>
</reference>
<dbReference type="AlphaFoldDB" id="D9SJF5"/>
<keyword evidence="2" id="KW-0547">Nucleotide-binding</keyword>
<dbReference type="SUPFAM" id="SSF56042">
    <property type="entry name" value="PurM C-terminal domain-like"/>
    <property type="match status" value="1"/>
</dbReference>
<keyword evidence="2 5" id="KW-0418">Kinase</keyword>
<dbReference type="InterPro" id="IPR036921">
    <property type="entry name" value="PurM-like_N_sf"/>
</dbReference>
<dbReference type="PANTHER" id="PTHR30270">
    <property type="entry name" value="THIAMINE-MONOPHOSPHATE KINASE"/>
    <property type="match status" value="1"/>
</dbReference>
<dbReference type="InterPro" id="IPR006283">
    <property type="entry name" value="ThiL-like"/>
</dbReference>
<dbReference type="eggNOG" id="COG0611">
    <property type="taxonomic scope" value="Bacteria"/>
</dbReference>
<keyword evidence="6" id="KW-1185">Reference proteome</keyword>
<comment type="function">
    <text evidence="2">Catalyzes the ATP-dependent phosphorylation of thiamine-monophosphate (TMP) to form thiamine-pyrophosphate (TPP), the active form of vitamin B1.</text>
</comment>
<dbReference type="Proteomes" id="UP000001235">
    <property type="component" value="Chromosome"/>
</dbReference>
<feature type="binding site" evidence="2">
    <location>
        <position position="25"/>
    </location>
    <ligand>
        <name>Mg(2+)</name>
        <dbReference type="ChEBI" id="CHEBI:18420"/>
        <label>4</label>
    </ligand>
</feature>
<keyword evidence="2" id="KW-0460">Magnesium</keyword>
<feature type="binding site" evidence="2">
    <location>
        <position position="206"/>
    </location>
    <ligand>
        <name>Mg(2+)</name>
        <dbReference type="ChEBI" id="CHEBI:18420"/>
        <label>3</label>
    </ligand>
</feature>
<comment type="catalytic activity">
    <reaction evidence="2">
        <text>thiamine phosphate + ATP = thiamine diphosphate + ADP</text>
        <dbReference type="Rhea" id="RHEA:15913"/>
        <dbReference type="ChEBI" id="CHEBI:30616"/>
        <dbReference type="ChEBI" id="CHEBI:37575"/>
        <dbReference type="ChEBI" id="CHEBI:58937"/>
        <dbReference type="ChEBI" id="CHEBI:456216"/>
        <dbReference type="EC" id="2.7.4.16"/>
    </reaction>
</comment>
<comment type="caution">
    <text evidence="2">Lacks conserved residue(s) required for the propagation of feature annotation.</text>
</comment>
<accession>D9SJF5</accession>
<dbReference type="GO" id="GO:0000287">
    <property type="term" value="F:magnesium ion binding"/>
    <property type="evidence" value="ECO:0007669"/>
    <property type="project" value="UniProtKB-UniRule"/>
</dbReference>
<dbReference type="PANTHER" id="PTHR30270:SF0">
    <property type="entry name" value="THIAMINE-MONOPHOSPHATE KINASE"/>
    <property type="match status" value="1"/>
</dbReference>
<dbReference type="HOGENOM" id="CLU_046964_3_0_4"/>
<dbReference type="EC" id="2.7.4.16" evidence="2"/>
<feature type="binding site" evidence="2">
    <location>
        <position position="49"/>
    </location>
    <ligand>
        <name>substrate</name>
    </ligand>
</feature>
<feature type="binding site" evidence="2">
    <location>
        <position position="209"/>
    </location>
    <ligand>
        <name>Mg(2+)</name>
        <dbReference type="ChEBI" id="CHEBI:18420"/>
        <label>5</label>
    </ligand>
</feature>
<comment type="miscellaneous">
    <text evidence="2">Reaction mechanism of ThiL seems to utilize a direct, inline transfer of the gamma-phosphate of ATP to TMP rather than a phosphorylated enzyme intermediate.</text>
</comment>
<feature type="binding site" evidence="2">
    <location>
        <position position="117"/>
    </location>
    <ligand>
        <name>Mg(2+)</name>
        <dbReference type="ChEBI" id="CHEBI:18420"/>
        <label>1</label>
    </ligand>
</feature>
<feature type="binding site" evidence="2">
    <location>
        <position position="70"/>
    </location>
    <ligand>
        <name>Mg(2+)</name>
        <dbReference type="ChEBI" id="CHEBI:18420"/>
        <label>4</label>
    </ligand>
</feature>
<feature type="binding site" evidence="2">
    <location>
        <position position="70"/>
    </location>
    <ligand>
        <name>Mg(2+)</name>
        <dbReference type="ChEBI" id="CHEBI:18420"/>
        <label>3</label>
    </ligand>
</feature>
<protein>
    <recommendedName>
        <fullName evidence="2">Thiamine-monophosphate kinase</fullName>
        <shortName evidence="2">TMP kinase</shortName>
        <shortName evidence="2">Thiamine-phosphate kinase</shortName>
        <ecNumber evidence="2">2.7.4.16</ecNumber>
    </recommendedName>
</protein>
<keyword evidence="1 2" id="KW-0784">Thiamine biosynthesis</keyword>
<evidence type="ECO:0000313" key="5">
    <source>
        <dbReference type="EMBL" id="ADL56343.1"/>
    </source>
</evidence>
<dbReference type="PIRSF" id="PIRSF005303">
    <property type="entry name" value="Thiam_monoph_kin"/>
    <property type="match status" value="1"/>
</dbReference>
<dbReference type="InterPro" id="IPR036676">
    <property type="entry name" value="PurM-like_C_sf"/>
</dbReference>
<evidence type="ECO:0000259" key="3">
    <source>
        <dbReference type="Pfam" id="PF00586"/>
    </source>
</evidence>